<dbReference type="Proteomes" id="UP000017836">
    <property type="component" value="Unassembled WGS sequence"/>
</dbReference>
<dbReference type="EMBL" id="KI397552">
    <property type="protein sequence ID" value="ERM93887.1"/>
    <property type="molecule type" value="Genomic_DNA"/>
</dbReference>
<sequence>MPQSWGITQYKINRESGGCDVGGEVFEMLSSINGDDELPASGTPSSDEHISVKEEVHGEFELINLTSEVFSLHGKGSIDCAIRVDEGIKQNDEGSLPPK</sequence>
<proteinExistence type="predicted"/>
<dbReference type="HOGENOM" id="CLU_2323592_0_0_1"/>
<protein>
    <submittedName>
        <fullName evidence="1">Uncharacterized protein</fullName>
    </submittedName>
</protein>
<evidence type="ECO:0000313" key="2">
    <source>
        <dbReference type="Proteomes" id="UP000017836"/>
    </source>
</evidence>
<dbReference type="Gramene" id="ERM93887">
    <property type="protein sequence ID" value="ERM93887"/>
    <property type="gene ID" value="AMTR_s00139p00103050"/>
</dbReference>
<dbReference type="AlphaFoldDB" id="W1NDS9"/>
<reference evidence="2" key="1">
    <citation type="journal article" date="2013" name="Science">
        <title>The Amborella genome and the evolution of flowering plants.</title>
        <authorList>
            <consortium name="Amborella Genome Project"/>
        </authorList>
    </citation>
    <scope>NUCLEOTIDE SEQUENCE [LARGE SCALE GENOMIC DNA]</scope>
</reference>
<accession>W1NDS9</accession>
<organism evidence="1 2">
    <name type="scientific">Amborella trichopoda</name>
    <dbReference type="NCBI Taxonomy" id="13333"/>
    <lineage>
        <taxon>Eukaryota</taxon>
        <taxon>Viridiplantae</taxon>
        <taxon>Streptophyta</taxon>
        <taxon>Embryophyta</taxon>
        <taxon>Tracheophyta</taxon>
        <taxon>Spermatophyta</taxon>
        <taxon>Magnoliopsida</taxon>
        <taxon>Amborellales</taxon>
        <taxon>Amborellaceae</taxon>
        <taxon>Amborella</taxon>
    </lineage>
</organism>
<evidence type="ECO:0000313" key="1">
    <source>
        <dbReference type="EMBL" id="ERM93887.1"/>
    </source>
</evidence>
<name>W1NDS9_AMBTC</name>
<gene>
    <name evidence="1" type="ORF">AMTR_s00139p00103050</name>
</gene>
<keyword evidence="2" id="KW-1185">Reference proteome</keyword>